<organism evidence="3 4">
    <name type="scientific">Haematococcus lacustris</name>
    <name type="common">Green alga</name>
    <name type="synonym">Haematococcus pluvialis</name>
    <dbReference type="NCBI Taxonomy" id="44745"/>
    <lineage>
        <taxon>Eukaryota</taxon>
        <taxon>Viridiplantae</taxon>
        <taxon>Chlorophyta</taxon>
        <taxon>core chlorophytes</taxon>
        <taxon>Chlorophyceae</taxon>
        <taxon>CS clade</taxon>
        <taxon>Chlamydomonadales</taxon>
        <taxon>Haematococcaceae</taxon>
        <taxon>Haematococcus</taxon>
    </lineage>
</organism>
<evidence type="ECO:0000313" key="3">
    <source>
        <dbReference type="EMBL" id="GFH29348.1"/>
    </source>
</evidence>
<evidence type="ECO:0000256" key="1">
    <source>
        <dbReference type="SAM" id="Coils"/>
    </source>
</evidence>
<accession>A0A6A0A9Q8</accession>
<dbReference type="EMBL" id="BLLF01004303">
    <property type="protein sequence ID" value="GFH29348.1"/>
    <property type="molecule type" value="Genomic_DNA"/>
</dbReference>
<proteinExistence type="predicted"/>
<feature type="signal peptide" evidence="2">
    <location>
        <begin position="1"/>
        <end position="24"/>
    </location>
</feature>
<sequence>MSRDVSVATVAALLLVASVRRLTSAPLLQRLEHRASSATHTEPAEAVVPASWWSKLKAAPDDAYKNCKDFCTSGKLKELAYGSLDAATTLLDIVGPFLPPPGRPQAGSGLDAQPIMSCRLVYVLLAGDTAAKLLSGVCKCVHGEHENSTNLEKLRDRCLDLLDLVLDVLNMDAVISTCRSSSELPELPQAFTRIMSRFNTFLEEVTTYCESYATKGFWAIGSRFLLFLKHKQRYDELASELRGLTADASFALNVDHKRALKEINEKLNAGMPSVMDEELKKYLAGLKVTGYSELICQPHLEALWSNHFMHEQAVRWGLWWAVFPGKLTINDTLDEAAQKKLVDLLVNKDSKDAFRRAVELEDTIFISIDELCLSFPDDSPLLPTVETLLCKGRQLVREDEDRRQLAQKQEKTAIDEADRGQKLLEEKLKSIEAKLNNELSSSSFSEHIHQPNMQKLWSVYFKHEQAVRWGLWWAVFPAKLEGLPATTKKEVGSFPP</sequence>
<dbReference type="Proteomes" id="UP000485058">
    <property type="component" value="Unassembled WGS sequence"/>
</dbReference>
<dbReference type="AlphaFoldDB" id="A0A6A0A9Q8"/>
<keyword evidence="4" id="KW-1185">Reference proteome</keyword>
<feature type="coiled-coil region" evidence="1">
    <location>
        <begin position="414"/>
        <end position="441"/>
    </location>
</feature>
<gene>
    <name evidence="3" type="ORF">HaLaN_27993</name>
</gene>
<protein>
    <submittedName>
        <fullName evidence="3">Uncharacterized protein</fullName>
    </submittedName>
</protein>
<keyword evidence="1" id="KW-0175">Coiled coil</keyword>
<keyword evidence="2" id="KW-0732">Signal</keyword>
<evidence type="ECO:0000256" key="2">
    <source>
        <dbReference type="SAM" id="SignalP"/>
    </source>
</evidence>
<reference evidence="3 4" key="1">
    <citation type="submission" date="2020-02" db="EMBL/GenBank/DDBJ databases">
        <title>Draft genome sequence of Haematococcus lacustris strain NIES-144.</title>
        <authorList>
            <person name="Morimoto D."/>
            <person name="Nakagawa S."/>
            <person name="Yoshida T."/>
            <person name="Sawayama S."/>
        </authorList>
    </citation>
    <scope>NUCLEOTIDE SEQUENCE [LARGE SCALE GENOMIC DNA]</scope>
    <source>
        <strain evidence="3 4">NIES-144</strain>
    </source>
</reference>
<evidence type="ECO:0000313" key="4">
    <source>
        <dbReference type="Proteomes" id="UP000485058"/>
    </source>
</evidence>
<comment type="caution">
    <text evidence="3">The sequence shown here is derived from an EMBL/GenBank/DDBJ whole genome shotgun (WGS) entry which is preliminary data.</text>
</comment>
<feature type="chain" id="PRO_5025506192" evidence="2">
    <location>
        <begin position="25"/>
        <end position="496"/>
    </location>
</feature>
<name>A0A6A0A9Q8_HAELA</name>